<feature type="compositionally biased region" description="Polar residues" evidence="1">
    <location>
        <begin position="554"/>
        <end position="563"/>
    </location>
</feature>
<proteinExistence type="predicted"/>
<dbReference type="EMBL" id="JYNX01000059">
    <property type="protein sequence ID" value="KMO73623.1"/>
    <property type="molecule type" value="Genomic_DNA"/>
</dbReference>
<accession>A0A0J6VVX5</accession>
<protein>
    <submittedName>
        <fullName evidence="2">Uncharacterized protein</fullName>
    </submittedName>
</protein>
<evidence type="ECO:0000313" key="3">
    <source>
        <dbReference type="Proteomes" id="UP000036176"/>
    </source>
</evidence>
<dbReference type="OrthoDB" id="3194844at2"/>
<evidence type="ECO:0000313" key="2">
    <source>
        <dbReference type="EMBL" id="KMO73623.1"/>
    </source>
</evidence>
<name>A0A0J6VVX5_MYCCU</name>
<reference evidence="2 3" key="1">
    <citation type="journal article" date="2015" name="Genome Biol. Evol.">
        <title>Characterization of Three Mycobacterium spp. with Potential Use in Bioremediation by Genome Sequencing and Comparative Genomics.</title>
        <authorList>
            <person name="Das S."/>
            <person name="Pettersson B.M."/>
            <person name="Behra P.R."/>
            <person name="Ramesh M."/>
            <person name="Dasgupta S."/>
            <person name="Bhattacharya A."/>
            <person name="Kirsebom L.A."/>
        </authorList>
    </citation>
    <scope>NUCLEOTIDE SEQUENCE [LARGE SCALE GENOMIC DNA]</scope>
    <source>
        <strain evidence="2 3">DSM 44219</strain>
    </source>
</reference>
<dbReference type="AlphaFoldDB" id="A0A0J6VVX5"/>
<organism evidence="2 3">
    <name type="scientific">Mycolicibacterium chubuense</name>
    <name type="common">Mycobacterium chubuense</name>
    <dbReference type="NCBI Taxonomy" id="1800"/>
    <lineage>
        <taxon>Bacteria</taxon>
        <taxon>Bacillati</taxon>
        <taxon>Actinomycetota</taxon>
        <taxon>Actinomycetes</taxon>
        <taxon>Mycobacteriales</taxon>
        <taxon>Mycobacteriaceae</taxon>
        <taxon>Mycolicibacterium</taxon>
    </lineage>
</organism>
<feature type="compositionally biased region" description="Basic and acidic residues" evidence="1">
    <location>
        <begin position="599"/>
        <end position="608"/>
    </location>
</feature>
<gene>
    <name evidence="2" type="ORF">MCHUDSM44219_04197</name>
</gene>
<dbReference type="RefSeq" id="WP_053081315.1">
    <property type="nucleotide sequence ID" value="NZ_JYNX01000059.1"/>
</dbReference>
<evidence type="ECO:0000256" key="1">
    <source>
        <dbReference type="SAM" id="MobiDB-lite"/>
    </source>
</evidence>
<feature type="region of interest" description="Disordered" evidence="1">
    <location>
        <begin position="448"/>
        <end position="654"/>
    </location>
</feature>
<sequence>MRIEVDPDALIAAGRQTGALGGQLARLSDALGAALGGGISSGMDAAGLNFGMKYGHQAGEFTSAVADAANAFTSVGMLLEASGFNYRNADAASTIGGPGPSGGVSGDPGKALPAHVPPGPNGVTVPPPSKWYLIQPLLQVLPGLGPVAGIAMTWPSGNAAMMGVTATQWRNFATGFALIEPQLTGIKAALAAQQIPERAAMTTALESLGTAISSLADVSSSVAQSITDFASGVQESQDAIRRLLDRLSLDGLWDTVTGFLTGEGDDILREVANDVGTVLHNFQQQVKGIIGLLDELTVLIGDAATAFQKWIRPILVETFGDRVGNDLANAVTLYTDVQVGAVTGLIGTVSGVVAMADPDTWKGMAEMALSVAKDPSSLPGVLENMGKEFVAWDKWSGDHPGRAAGEAAFNIGSLFVPGGALSKTGSVAKGLNLSRRVLEEGRLPGVRELGSWTRGTPNPIETPRVPEFSPTAPGGIPPVRPEGIPGGAGPGTPGAGPAPGSGPSGGGPARTGEPPASAGRPTGSGAEGGAGPRAPVEQAERAPGVEAAPRSGAVSPNSESSESVRAPGHSIPSPASAAEPTSGGADHGYNVAHPPSADEAGRTMHADEPLTNTGESGADHERRSPTDGPMDGGSPHVEGHDSASGADPSSYHSHAPEIATSLNEAFVNGDPTSQLAGELADLSTHYIASPVGDSAAADRIVLGKWDGMDGGYIGEARHHGGIYYDTGDATWEAMSLGLDDSQVRQLGWQVNEQFLRRQLELGVSRIEYVLPAAFDSVEQLAAVQRLSFSAMEINFLKANAEAYGYVQRNNVWIHIGKAHHGG</sequence>
<dbReference type="PATRIC" id="fig|1800.3.peg.4222"/>
<feature type="compositionally biased region" description="Gly residues" evidence="1">
    <location>
        <begin position="484"/>
        <end position="509"/>
    </location>
</feature>
<keyword evidence="3" id="KW-1185">Reference proteome</keyword>
<comment type="caution">
    <text evidence="2">The sequence shown here is derived from an EMBL/GenBank/DDBJ whole genome shotgun (WGS) entry which is preliminary data.</text>
</comment>
<dbReference type="Proteomes" id="UP000036176">
    <property type="component" value="Unassembled WGS sequence"/>
</dbReference>